<accession>A0A645C8W7</accession>
<evidence type="ECO:0000256" key="1">
    <source>
        <dbReference type="SAM" id="Phobius"/>
    </source>
</evidence>
<keyword evidence="1" id="KW-0812">Transmembrane</keyword>
<comment type="caution">
    <text evidence="2">The sequence shown here is derived from an EMBL/GenBank/DDBJ whole genome shotgun (WGS) entry which is preliminary data.</text>
</comment>
<dbReference type="EMBL" id="VSSQ01024112">
    <property type="protein sequence ID" value="MPM71434.1"/>
    <property type="molecule type" value="Genomic_DNA"/>
</dbReference>
<organism evidence="2">
    <name type="scientific">bioreactor metagenome</name>
    <dbReference type="NCBI Taxonomy" id="1076179"/>
    <lineage>
        <taxon>unclassified sequences</taxon>
        <taxon>metagenomes</taxon>
        <taxon>ecological metagenomes</taxon>
    </lineage>
</organism>
<feature type="transmembrane region" description="Helical" evidence="1">
    <location>
        <begin position="22"/>
        <end position="45"/>
    </location>
</feature>
<name>A0A645C8W7_9ZZZZ</name>
<reference evidence="2" key="1">
    <citation type="submission" date="2019-08" db="EMBL/GenBank/DDBJ databases">
        <authorList>
            <person name="Kucharzyk K."/>
            <person name="Murdoch R.W."/>
            <person name="Higgins S."/>
            <person name="Loffler F."/>
        </authorList>
    </citation>
    <scope>NUCLEOTIDE SEQUENCE</scope>
</reference>
<protein>
    <submittedName>
        <fullName evidence="2">Uncharacterized protein</fullName>
    </submittedName>
</protein>
<sequence>MLPPINWCIEYLVSFISAEVQFQVYIGLLPSLNFLPLIGLWLHIISDLTFE</sequence>
<dbReference type="AlphaFoldDB" id="A0A645C8W7"/>
<evidence type="ECO:0000313" key="2">
    <source>
        <dbReference type="EMBL" id="MPM71434.1"/>
    </source>
</evidence>
<proteinExistence type="predicted"/>
<gene>
    <name evidence="2" type="ORF">SDC9_118399</name>
</gene>
<keyword evidence="1" id="KW-1133">Transmembrane helix</keyword>
<keyword evidence="1" id="KW-0472">Membrane</keyword>